<evidence type="ECO:0000256" key="1">
    <source>
        <dbReference type="ARBA" id="ARBA00008799"/>
    </source>
</evidence>
<dbReference type="PANTHER" id="PTHR10788">
    <property type="entry name" value="TREHALOSE-6-PHOSPHATE SYNTHASE"/>
    <property type="match status" value="1"/>
</dbReference>
<sequence length="456" mass="52037">MSRLVVVSNRVGPIRDSARAGGLAVAIVDALKRRGGLWFGWSGQVTEEGTHGRLKTEEAGRISLATIDIDQSDYETFYAGYANRTLWPVFHYRLDLARFDRDLLRGYWSVNERFAARLFPLLGPDDTVWVHDYHFMPLAAKLRAMGAKHPIGFFLHIPFPVPEVLASLPRWHDLMRAMLAYDLIGFQTERDRQAFVRYFLEEEGGSFDGEWLEVNGRRVRVGVFPVGIDPQAFRRFAASPEAERQEQRMRQVLGDRLQLIGVDRLDYSKGIVQRFEAFGRLLEQYPENLNRVTLLQVAPPSRSDVEAYADIREGLERFAGHLNGLYADIDWTPIRLIVRAFQRRALAGIFRASRVGLVTPLRDGMNLVAKEYVAAQDDADPGVLVLSRFAGAAEALDGALLVNPYDTDGTAEMLQRAVTMPLEERRDRWRRMFEVIERDSAENWWTSYMTALRASR</sequence>
<dbReference type="SUPFAM" id="SSF53756">
    <property type="entry name" value="UDP-Glycosyltransferase/glycogen phosphorylase"/>
    <property type="match status" value="1"/>
</dbReference>
<keyword evidence="3" id="KW-1185">Reference proteome</keyword>
<dbReference type="AlphaFoldDB" id="A0A4R3M6Q4"/>
<dbReference type="EMBL" id="SMAK01000008">
    <property type="protein sequence ID" value="TCT08752.1"/>
    <property type="molecule type" value="Genomic_DNA"/>
</dbReference>
<dbReference type="GO" id="GO:0003825">
    <property type="term" value="F:alpha,alpha-trehalose-phosphate synthase (UDP-forming) activity"/>
    <property type="evidence" value="ECO:0007669"/>
    <property type="project" value="TreeGrafter"/>
</dbReference>
<dbReference type="RefSeq" id="WP_132807162.1">
    <property type="nucleotide sequence ID" value="NZ_SMAK01000008.1"/>
</dbReference>
<dbReference type="GO" id="GO:0005992">
    <property type="term" value="P:trehalose biosynthetic process"/>
    <property type="evidence" value="ECO:0007669"/>
    <property type="project" value="InterPro"/>
</dbReference>
<dbReference type="CDD" id="cd03788">
    <property type="entry name" value="GT20_TPS"/>
    <property type="match status" value="1"/>
</dbReference>
<dbReference type="Pfam" id="PF00982">
    <property type="entry name" value="Glyco_transf_20"/>
    <property type="match status" value="1"/>
</dbReference>
<proteinExistence type="inferred from homology"/>
<dbReference type="Gene3D" id="3.40.50.2000">
    <property type="entry name" value="Glycogen Phosphorylase B"/>
    <property type="match status" value="2"/>
</dbReference>
<evidence type="ECO:0000313" key="2">
    <source>
        <dbReference type="EMBL" id="TCT08752.1"/>
    </source>
</evidence>
<dbReference type="PANTHER" id="PTHR10788:SF106">
    <property type="entry name" value="BCDNA.GH08860"/>
    <property type="match status" value="1"/>
</dbReference>
<comment type="caution">
    <text evidence="2">The sequence shown here is derived from an EMBL/GenBank/DDBJ whole genome shotgun (WGS) entry which is preliminary data.</text>
</comment>
<reference evidence="2 3" key="1">
    <citation type="submission" date="2019-03" db="EMBL/GenBank/DDBJ databases">
        <title>Genomic Encyclopedia of Type Strains, Phase IV (KMG-IV): sequencing the most valuable type-strain genomes for metagenomic binning, comparative biology and taxonomic classification.</title>
        <authorList>
            <person name="Goeker M."/>
        </authorList>
    </citation>
    <scope>NUCLEOTIDE SEQUENCE [LARGE SCALE GENOMIC DNA]</scope>
    <source>
        <strain evidence="2 3">DSM 19345</strain>
    </source>
</reference>
<gene>
    <name evidence="2" type="ORF">EDC22_10864</name>
</gene>
<evidence type="ECO:0000313" key="3">
    <source>
        <dbReference type="Proteomes" id="UP000295678"/>
    </source>
</evidence>
<dbReference type="OrthoDB" id="9815690at2"/>
<protein>
    <submittedName>
        <fullName evidence="2">Trehalose 6-phosphate synthase</fullName>
    </submittedName>
</protein>
<accession>A0A4R3M6Q4</accession>
<comment type="similarity">
    <text evidence="1">Belongs to the glycosyltransferase 20 family.</text>
</comment>
<organism evidence="2 3">
    <name type="scientific">Tepidamorphus gemmatus</name>
    <dbReference type="NCBI Taxonomy" id="747076"/>
    <lineage>
        <taxon>Bacteria</taxon>
        <taxon>Pseudomonadati</taxon>
        <taxon>Pseudomonadota</taxon>
        <taxon>Alphaproteobacteria</taxon>
        <taxon>Hyphomicrobiales</taxon>
        <taxon>Tepidamorphaceae</taxon>
        <taxon>Tepidamorphus</taxon>
    </lineage>
</organism>
<dbReference type="Proteomes" id="UP000295678">
    <property type="component" value="Unassembled WGS sequence"/>
</dbReference>
<name>A0A4R3M6Q4_9HYPH</name>
<dbReference type="InterPro" id="IPR001830">
    <property type="entry name" value="Glyco_trans_20"/>
</dbReference>